<sequence>MNKKILIVYEKMGMGHLRMANILEEMLKTEGEVEVIKCAGSELADSSDVDFIVYLWNALIRKNLIKTADILINFIIRILGVPIIEAINTKDFIYKLEEINPDIIICTADGYNKVLGTYSREKKIPFYIMITEVSVFLDLVNPYAVHICYFNETGEAIRNYDFNSTYFSYNINKKSTILERIQYVLKFYKEYILLAYKNSIYRNADKYLERNNDAKYEVIGPLAEKKHFQEKDIYKIKNELGIPKEMDTVLIVSGSIGGRFLFEITDIICKKYDKPLNVLVMCGKDKKVYEKIKRYKNYNKNINIMYFGYTDRFDEFIAASDCIIARASAGIFIESVLNRTPEITFRRVTSNDRGAITMIEKYGLGEVCDEDNEILDKLNNILQNKEMYKNNIDRLLLRYSNTYEDKKKLIRSIIIEGNSSMIDDDGEIESEPLSETLV</sequence>
<dbReference type="EMBL" id="FUYH01000019">
    <property type="protein sequence ID" value="SKA95702.1"/>
    <property type="molecule type" value="Genomic_DNA"/>
</dbReference>
<dbReference type="InterPro" id="IPR007235">
    <property type="entry name" value="Glyco_trans_28_C"/>
</dbReference>
<dbReference type="PANTHER" id="PTHR43025">
    <property type="entry name" value="MONOGALACTOSYLDIACYLGLYCEROL SYNTHASE"/>
    <property type="match status" value="1"/>
</dbReference>
<feature type="domain" description="Glycosyl transferase family 28 C-terminal" evidence="1">
    <location>
        <begin position="248"/>
        <end position="345"/>
    </location>
</feature>
<evidence type="ECO:0000313" key="2">
    <source>
        <dbReference type="EMBL" id="SKA95702.1"/>
    </source>
</evidence>
<protein>
    <submittedName>
        <fullName evidence="2">Glycosyltransferase family 28 C-terminal domain-containing protein</fullName>
    </submittedName>
</protein>
<dbReference type="Gene3D" id="3.40.50.2000">
    <property type="entry name" value="Glycogen Phosphorylase B"/>
    <property type="match status" value="1"/>
</dbReference>
<dbReference type="PANTHER" id="PTHR43025:SF3">
    <property type="entry name" value="MONOGALACTOSYLDIACYLGLYCEROL SYNTHASE 1, CHLOROPLASTIC"/>
    <property type="match status" value="1"/>
</dbReference>
<evidence type="ECO:0000313" key="3">
    <source>
        <dbReference type="Proteomes" id="UP000190105"/>
    </source>
</evidence>
<dbReference type="Proteomes" id="UP000190105">
    <property type="component" value="Unassembled WGS sequence"/>
</dbReference>
<dbReference type="SUPFAM" id="SSF53756">
    <property type="entry name" value="UDP-Glycosyltransferase/glycogen phosphorylase"/>
    <property type="match status" value="1"/>
</dbReference>
<organism evidence="2 3">
    <name type="scientific">Caloramator quimbayensis</name>
    <dbReference type="NCBI Taxonomy" id="1147123"/>
    <lineage>
        <taxon>Bacteria</taxon>
        <taxon>Bacillati</taxon>
        <taxon>Bacillota</taxon>
        <taxon>Clostridia</taxon>
        <taxon>Eubacteriales</taxon>
        <taxon>Clostridiaceae</taxon>
        <taxon>Caloramator</taxon>
    </lineage>
</organism>
<reference evidence="3" key="1">
    <citation type="submission" date="2017-02" db="EMBL/GenBank/DDBJ databases">
        <authorList>
            <person name="Varghese N."/>
            <person name="Submissions S."/>
        </authorList>
    </citation>
    <scope>NUCLEOTIDE SEQUENCE [LARGE SCALE GENOMIC DNA]</scope>
    <source>
        <strain evidence="3">USBA 833</strain>
    </source>
</reference>
<dbReference type="STRING" id="1147123.SAMN05443428_11917"/>
<dbReference type="OrthoDB" id="9815663at2"/>
<dbReference type="AlphaFoldDB" id="A0A1T4Y1N0"/>
<proteinExistence type="predicted"/>
<dbReference type="InterPro" id="IPR050519">
    <property type="entry name" value="Glycosyltransf_28_UgtP"/>
</dbReference>
<dbReference type="Pfam" id="PF04101">
    <property type="entry name" value="Glyco_tran_28_C"/>
    <property type="match status" value="1"/>
</dbReference>
<evidence type="ECO:0000259" key="1">
    <source>
        <dbReference type="Pfam" id="PF04101"/>
    </source>
</evidence>
<gene>
    <name evidence="2" type="ORF">SAMN05443428_11917</name>
</gene>
<keyword evidence="2" id="KW-0808">Transferase</keyword>
<keyword evidence="3" id="KW-1185">Reference proteome</keyword>
<dbReference type="GO" id="GO:0016758">
    <property type="term" value="F:hexosyltransferase activity"/>
    <property type="evidence" value="ECO:0007669"/>
    <property type="project" value="InterPro"/>
</dbReference>
<name>A0A1T4Y1N0_9CLOT</name>
<accession>A0A1T4Y1N0</accession>